<protein>
    <submittedName>
        <fullName evidence="2">Twin-arginine translocation pathway signal protein</fullName>
    </submittedName>
</protein>
<comment type="caution">
    <text evidence="2">The sequence shown here is derived from an EMBL/GenBank/DDBJ whole genome shotgun (WGS) entry which is preliminary data.</text>
</comment>
<keyword evidence="1" id="KW-0732">Signal</keyword>
<dbReference type="RefSeq" id="WP_273678631.1">
    <property type="nucleotide sequence ID" value="NZ_JAQQXQ010000009.1"/>
</dbReference>
<feature type="chain" id="PRO_5046115073" evidence="1">
    <location>
        <begin position="25"/>
        <end position="201"/>
    </location>
</feature>
<proteinExistence type="predicted"/>
<keyword evidence="3" id="KW-1185">Reference proteome</keyword>
<evidence type="ECO:0000313" key="2">
    <source>
        <dbReference type="EMBL" id="MDC8755422.1"/>
    </source>
</evidence>
<reference evidence="2 3" key="1">
    <citation type="submission" date="2022-10" db="EMBL/GenBank/DDBJ databases">
        <title>Erythrobacter sp. sf7 Genome sequencing.</title>
        <authorList>
            <person name="Park S."/>
        </authorList>
    </citation>
    <scope>NUCLEOTIDE SEQUENCE [LARGE SCALE GENOMIC DNA]</scope>
    <source>
        <strain evidence="3">sf7</strain>
    </source>
</reference>
<name>A0ABT5JRM8_9SPHN</name>
<evidence type="ECO:0000313" key="3">
    <source>
        <dbReference type="Proteomes" id="UP001216558"/>
    </source>
</evidence>
<dbReference type="Proteomes" id="UP001216558">
    <property type="component" value="Unassembled WGS sequence"/>
</dbReference>
<organism evidence="2 3">
    <name type="scientific">Erythrobacter fulvus</name>
    <dbReference type="NCBI Taxonomy" id="2987523"/>
    <lineage>
        <taxon>Bacteria</taxon>
        <taxon>Pseudomonadati</taxon>
        <taxon>Pseudomonadota</taxon>
        <taxon>Alphaproteobacteria</taxon>
        <taxon>Sphingomonadales</taxon>
        <taxon>Erythrobacteraceae</taxon>
        <taxon>Erythrobacter/Porphyrobacter group</taxon>
        <taxon>Erythrobacter</taxon>
    </lineage>
</organism>
<dbReference type="EMBL" id="JAQQXQ010000009">
    <property type="protein sequence ID" value="MDC8755422.1"/>
    <property type="molecule type" value="Genomic_DNA"/>
</dbReference>
<gene>
    <name evidence="2" type="ORF">OIK40_12300</name>
</gene>
<sequence length="201" mass="22337">MPPTPFPAALALTLVTLTAAPAFAQEPQSEMAVPQASFVAPEFAVPTQVEGPGFKLVPLGPELVDLDYQAYMGSITHLQQTFTRSTGWPREGITAAEAMVDMETEQGRFVRRESFAYAVLTPDGTRERGCVYVYPSKVDGYDAVVRLWVTKAEYDAGFDAELYAWTRQWIAESWPFDNVAYPGRAISWEAWDNLVAKENTD</sequence>
<accession>A0ABT5JRM8</accession>
<evidence type="ECO:0000256" key="1">
    <source>
        <dbReference type="SAM" id="SignalP"/>
    </source>
</evidence>
<feature type="signal peptide" evidence="1">
    <location>
        <begin position="1"/>
        <end position="24"/>
    </location>
</feature>